<comment type="caution">
    <text evidence="1">The sequence shown here is derived from an EMBL/GenBank/DDBJ whole genome shotgun (WGS) entry which is preliminary data.</text>
</comment>
<dbReference type="EMBL" id="JAVRAA010000025">
    <property type="protein sequence ID" value="MDT0340679.1"/>
    <property type="molecule type" value="Genomic_DNA"/>
</dbReference>
<dbReference type="RefSeq" id="WP_310838964.1">
    <property type="nucleotide sequence ID" value="NZ_JAVLSM010000024.1"/>
</dbReference>
<reference evidence="1" key="1">
    <citation type="submission" date="2023-02" db="EMBL/GenBank/DDBJ databases">
        <title>Description of Herbaspirillum huttiense subsp. nephrolepsisexaltata and Herbaspirillum huttiense subsp. lycopersicon.</title>
        <authorList>
            <person name="Poudel M."/>
            <person name="Sharma A."/>
            <person name="Goss E."/>
            <person name="Tapia J.H."/>
            <person name="Harmon C.M."/>
            <person name="Jones J.B."/>
        </authorList>
    </citation>
    <scope>NUCLEOTIDE SEQUENCE</scope>
    <source>
        <strain evidence="1">NC40101</strain>
    </source>
</reference>
<evidence type="ECO:0000313" key="1">
    <source>
        <dbReference type="EMBL" id="MDT0340679.1"/>
    </source>
</evidence>
<organism evidence="1">
    <name type="scientific">Herbaspirillum huttiense subsp. nephrolepidis</name>
    <dbReference type="NCBI Taxonomy" id="3075126"/>
    <lineage>
        <taxon>Bacteria</taxon>
        <taxon>Pseudomonadati</taxon>
        <taxon>Pseudomonadota</taxon>
        <taxon>Betaproteobacteria</taxon>
        <taxon>Burkholderiales</taxon>
        <taxon>Oxalobacteraceae</taxon>
        <taxon>Herbaspirillum</taxon>
    </lineage>
</organism>
<protein>
    <submittedName>
        <fullName evidence="1">Uncharacterized protein</fullName>
    </submittedName>
</protein>
<gene>
    <name evidence="1" type="ORF">RJN63_27870</name>
</gene>
<dbReference type="AlphaFoldDB" id="A0AAE4K6N0"/>
<name>A0AAE4K6N0_9BURK</name>
<sequence length="85" mass="9645">MSTVTKFERPQAIYDLAEMLDQTKRYGKIRLSRQDDGWYCCIAMNTNTTGTSFEVKSEFHHATPIEAADCCIQRMHAALRTLGAV</sequence>
<accession>A0AAE4K6N0</accession>
<proteinExistence type="predicted"/>